<comment type="similarity">
    <text evidence="1 2">Belongs to the Iojap/RsfS family.</text>
</comment>
<evidence type="ECO:0000313" key="4">
    <source>
        <dbReference type="Proteomes" id="UP000030889"/>
    </source>
</evidence>
<dbReference type="Pfam" id="PF02410">
    <property type="entry name" value="RsfS"/>
    <property type="match status" value="1"/>
</dbReference>
<dbReference type="RefSeq" id="WP_035472888.1">
    <property type="nucleotide sequence ID" value="NZ_JRGF01000005.1"/>
</dbReference>
<comment type="subcellular location">
    <subcellularLocation>
        <location evidence="2">Cytoplasm</location>
    </subcellularLocation>
</comment>
<evidence type="ECO:0000313" key="3">
    <source>
        <dbReference type="EMBL" id="KHE42300.1"/>
    </source>
</evidence>
<sequence>MDELLGTIVSAIEDKKGKNILSLDLRGFDGAVADAFVVCSAESTTQVAAIADGIEEKVFETLGQRPRRTEGMQNAIWVVVDYVDIMVHVFQTQAREFYRLEELWADAPSVRYGEWE</sequence>
<dbReference type="HAMAP" id="MF_01477">
    <property type="entry name" value="Iojap_RsfS"/>
    <property type="match status" value="1"/>
</dbReference>
<keyword evidence="2" id="KW-0678">Repressor</keyword>
<keyword evidence="4" id="KW-1185">Reference proteome</keyword>
<organism evidence="3 4">
    <name type="scientific">Alistipes inops</name>
    <dbReference type="NCBI Taxonomy" id="1501391"/>
    <lineage>
        <taxon>Bacteria</taxon>
        <taxon>Pseudomonadati</taxon>
        <taxon>Bacteroidota</taxon>
        <taxon>Bacteroidia</taxon>
        <taxon>Bacteroidales</taxon>
        <taxon>Rikenellaceae</taxon>
        <taxon>Alistipes</taxon>
    </lineage>
</organism>
<dbReference type="SUPFAM" id="SSF81301">
    <property type="entry name" value="Nucleotidyltransferase"/>
    <property type="match status" value="1"/>
</dbReference>
<comment type="caution">
    <text evidence="3">The sequence shown here is derived from an EMBL/GenBank/DDBJ whole genome shotgun (WGS) entry which is preliminary data.</text>
</comment>
<comment type="subunit">
    <text evidence="2">Interacts with ribosomal protein uL14 (rplN).</text>
</comment>
<accession>A0ABR4YJ69</accession>
<comment type="function">
    <text evidence="2">Functions as a ribosomal silencing factor. Interacts with ribosomal protein uL14 (rplN), blocking formation of intersubunit bridge B8. Prevents association of the 30S and 50S ribosomal subunits and the formation of functional ribosomes, thus repressing translation.</text>
</comment>
<dbReference type="NCBIfam" id="TIGR00090">
    <property type="entry name" value="rsfS_iojap_ybeB"/>
    <property type="match status" value="1"/>
</dbReference>
<evidence type="ECO:0000256" key="1">
    <source>
        <dbReference type="ARBA" id="ARBA00010574"/>
    </source>
</evidence>
<keyword evidence="2" id="KW-0963">Cytoplasm</keyword>
<dbReference type="InterPro" id="IPR004394">
    <property type="entry name" value="Iojap/RsfS/C7orf30"/>
</dbReference>
<dbReference type="Gene3D" id="3.30.460.10">
    <property type="entry name" value="Beta Polymerase, domain 2"/>
    <property type="match status" value="1"/>
</dbReference>
<dbReference type="PANTHER" id="PTHR21043:SF0">
    <property type="entry name" value="MITOCHONDRIAL ASSEMBLY OF RIBOSOMAL LARGE SUBUNIT PROTEIN 1"/>
    <property type="match status" value="1"/>
</dbReference>
<protein>
    <recommendedName>
        <fullName evidence="2">Ribosomal silencing factor RsfS</fullName>
    </recommendedName>
</protein>
<evidence type="ECO:0000256" key="2">
    <source>
        <dbReference type="HAMAP-Rule" id="MF_01477"/>
    </source>
</evidence>
<dbReference type="Proteomes" id="UP000030889">
    <property type="component" value="Unassembled WGS sequence"/>
</dbReference>
<proteinExistence type="inferred from homology"/>
<dbReference type="PANTHER" id="PTHR21043">
    <property type="entry name" value="IOJAP SUPERFAMILY ORTHOLOG"/>
    <property type="match status" value="1"/>
</dbReference>
<name>A0ABR4YJ69_9BACT</name>
<gene>
    <name evidence="2" type="primary">rsfS</name>
    <name evidence="3" type="ORF">LG35_05275</name>
</gene>
<dbReference type="InterPro" id="IPR043519">
    <property type="entry name" value="NT_sf"/>
</dbReference>
<keyword evidence="2" id="KW-0810">Translation regulation</keyword>
<dbReference type="EMBL" id="JRGF01000005">
    <property type="protein sequence ID" value="KHE42300.1"/>
    <property type="molecule type" value="Genomic_DNA"/>
</dbReference>
<reference evidence="3 4" key="1">
    <citation type="submission" date="2014-09" db="EMBL/GenBank/DDBJ databases">
        <title>Alistipes sp. 627, sp. nov., a novel member of the family Rikenellaceae isolated from human faeces.</title>
        <authorList>
            <person name="Shkoporov A.N."/>
            <person name="Chaplin A.V."/>
            <person name="Motuzova O.V."/>
            <person name="Kafarskaia L.I."/>
            <person name="Khokhlova E.V."/>
            <person name="Efimov B.A."/>
        </authorList>
    </citation>
    <scope>NUCLEOTIDE SEQUENCE [LARGE SCALE GENOMIC DNA]</scope>
    <source>
        <strain evidence="3 4">627</strain>
    </source>
</reference>